<sequence length="339" mass="37533">MNELKAWSRDFTDVADSPSQSSKEHGGEGEETVVIVPSTSRSLLESDLYRPAQRGKHVAGWTNGITKVVQSVSVVTREPRGQYFVFFDNPTAAHAYHVSLTRILHHTTERATTNSRRPKQNQQDNGESHPLEIHTPPTLMPAAELATLVASTEAIEDPTGKVQRSGPFSPRAAVPHGLAAHLRRRPSDGDGGADQVERGSPVLVRLVGSRITAEAIMEAVRADGEDRGLAWRLIGEPPTTMPRPPNWPRPLRRLRAGSAEIRTGEFGKDGDDEDGDCAGTDEDGKKRERWGPRLEGHTRFVLTFADSMDARRFARTWHKREMMDERTGRTMVVNTAVLM</sequence>
<feature type="compositionally biased region" description="Polar residues" evidence="1">
    <location>
        <begin position="110"/>
        <end position="125"/>
    </location>
</feature>
<keyword evidence="3" id="KW-1185">Reference proteome</keyword>
<feature type="region of interest" description="Disordered" evidence="1">
    <location>
        <begin position="1"/>
        <end position="32"/>
    </location>
</feature>
<protein>
    <submittedName>
        <fullName evidence="2">Uncharacterized protein</fullName>
    </submittedName>
</protein>
<feature type="region of interest" description="Disordered" evidence="1">
    <location>
        <begin position="261"/>
        <end position="290"/>
    </location>
</feature>
<proteinExistence type="predicted"/>
<evidence type="ECO:0000256" key="1">
    <source>
        <dbReference type="SAM" id="MobiDB-lite"/>
    </source>
</evidence>
<accession>A0AAN6Q510</accession>
<reference evidence="2" key="2">
    <citation type="submission" date="2023-05" db="EMBL/GenBank/DDBJ databases">
        <authorList>
            <consortium name="Lawrence Berkeley National Laboratory"/>
            <person name="Steindorff A."/>
            <person name="Hensen N."/>
            <person name="Bonometti L."/>
            <person name="Westerberg I."/>
            <person name="Brannstrom I.O."/>
            <person name="Guillou S."/>
            <person name="Cros-Aarteil S."/>
            <person name="Calhoun S."/>
            <person name="Haridas S."/>
            <person name="Kuo A."/>
            <person name="Mondo S."/>
            <person name="Pangilinan J."/>
            <person name="Riley R."/>
            <person name="Labutti K."/>
            <person name="Andreopoulos B."/>
            <person name="Lipzen A."/>
            <person name="Chen C."/>
            <person name="Yanf M."/>
            <person name="Daum C."/>
            <person name="Ng V."/>
            <person name="Clum A."/>
            <person name="Ohm R."/>
            <person name="Martin F."/>
            <person name="Silar P."/>
            <person name="Natvig D."/>
            <person name="Lalanne C."/>
            <person name="Gautier V."/>
            <person name="Ament-Velasquez S.L."/>
            <person name="Kruys A."/>
            <person name="Hutchinson M.I."/>
            <person name="Powell A.J."/>
            <person name="Barry K."/>
            <person name="Miller A.N."/>
            <person name="Grigoriev I.V."/>
            <person name="Debuchy R."/>
            <person name="Gladieux P."/>
            <person name="Thoren M.H."/>
            <person name="Johannesson H."/>
        </authorList>
    </citation>
    <scope>NUCLEOTIDE SEQUENCE</scope>
    <source>
        <strain evidence="2">CBS 757.83</strain>
    </source>
</reference>
<feature type="compositionally biased region" description="Acidic residues" evidence="1">
    <location>
        <begin position="270"/>
        <end position="281"/>
    </location>
</feature>
<dbReference type="Proteomes" id="UP001305647">
    <property type="component" value="Unassembled WGS sequence"/>
</dbReference>
<dbReference type="AlphaFoldDB" id="A0AAN6Q510"/>
<gene>
    <name evidence="2" type="ORF">N658DRAFT_494201</name>
</gene>
<feature type="region of interest" description="Disordered" evidence="1">
    <location>
        <begin position="108"/>
        <end position="134"/>
    </location>
</feature>
<dbReference type="EMBL" id="MU863628">
    <property type="protein sequence ID" value="KAK4103710.1"/>
    <property type="molecule type" value="Genomic_DNA"/>
</dbReference>
<reference evidence="2" key="1">
    <citation type="journal article" date="2023" name="Mol. Phylogenet. Evol.">
        <title>Genome-scale phylogeny and comparative genomics of the fungal order Sordariales.</title>
        <authorList>
            <person name="Hensen N."/>
            <person name="Bonometti L."/>
            <person name="Westerberg I."/>
            <person name="Brannstrom I.O."/>
            <person name="Guillou S."/>
            <person name="Cros-Aarteil S."/>
            <person name="Calhoun S."/>
            <person name="Haridas S."/>
            <person name="Kuo A."/>
            <person name="Mondo S."/>
            <person name="Pangilinan J."/>
            <person name="Riley R."/>
            <person name="LaButti K."/>
            <person name="Andreopoulos B."/>
            <person name="Lipzen A."/>
            <person name="Chen C."/>
            <person name="Yan M."/>
            <person name="Daum C."/>
            <person name="Ng V."/>
            <person name="Clum A."/>
            <person name="Steindorff A."/>
            <person name="Ohm R.A."/>
            <person name="Martin F."/>
            <person name="Silar P."/>
            <person name="Natvig D.O."/>
            <person name="Lalanne C."/>
            <person name="Gautier V."/>
            <person name="Ament-Velasquez S.L."/>
            <person name="Kruys A."/>
            <person name="Hutchinson M.I."/>
            <person name="Powell A.J."/>
            <person name="Barry K."/>
            <person name="Miller A.N."/>
            <person name="Grigoriev I.V."/>
            <person name="Debuchy R."/>
            <person name="Gladieux P."/>
            <person name="Hiltunen Thoren M."/>
            <person name="Johannesson H."/>
        </authorList>
    </citation>
    <scope>NUCLEOTIDE SEQUENCE</scope>
    <source>
        <strain evidence="2">CBS 757.83</strain>
    </source>
</reference>
<evidence type="ECO:0000313" key="3">
    <source>
        <dbReference type="Proteomes" id="UP001305647"/>
    </source>
</evidence>
<comment type="caution">
    <text evidence="2">The sequence shown here is derived from an EMBL/GenBank/DDBJ whole genome shotgun (WGS) entry which is preliminary data.</text>
</comment>
<organism evidence="2 3">
    <name type="scientific">Parathielavia hyrcaniae</name>
    <dbReference type="NCBI Taxonomy" id="113614"/>
    <lineage>
        <taxon>Eukaryota</taxon>
        <taxon>Fungi</taxon>
        <taxon>Dikarya</taxon>
        <taxon>Ascomycota</taxon>
        <taxon>Pezizomycotina</taxon>
        <taxon>Sordariomycetes</taxon>
        <taxon>Sordariomycetidae</taxon>
        <taxon>Sordariales</taxon>
        <taxon>Chaetomiaceae</taxon>
        <taxon>Parathielavia</taxon>
    </lineage>
</organism>
<name>A0AAN6Q510_9PEZI</name>
<evidence type="ECO:0000313" key="2">
    <source>
        <dbReference type="EMBL" id="KAK4103710.1"/>
    </source>
</evidence>
<feature type="compositionally biased region" description="Basic and acidic residues" evidence="1">
    <location>
        <begin position="1"/>
        <end position="12"/>
    </location>
</feature>